<dbReference type="InterPro" id="IPR022877">
    <property type="entry name" value="UPF0173"/>
</dbReference>
<dbReference type="NCBIfam" id="NF001911">
    <property type="entry name" value="PRK00685.1"/>
    <property type="match status" value="1"/>
</dbReference>
<dbReference type="AlphaFoldDB" id="A0AAQ3QXQ8"/>
<evidence type="ECO:0000256" key="2">
    <source>
        <dbReference type="HAMAP-Rule" id="MF_00457"/>
    </source>
</evidence>
<dbReference type="SMART" id="SM00849">
    <property type="entry name" value="Lactamase_B"/>
    <property type="match status" value="1"/>
</dbReference>
<dbReference type="PANTHER" id="PTHR43546">
    <property type="entry name" value="UPF0173 METAL-DEPENDENT HYDROLASE MJ1163-RELATED"/>
    <property type="match status" value="1"/>
</dbReference>
<dbReference type="InterPro" id="IPR036866">
    <property type="entry name" value="RibonucZ/Hydroxyglut_hydro"/>
</dbReference>
<dbReference type="GO" id="GO:0016787">
    <property type="term" value="F:hydrolase activity"/>
    <property type="evidence" value="ECO:0007669"/>
    <property type="project" value="UniProtKB-UniRule"/>
</dbReference>
<dbReference type="SUPFAM" id="SSF56281">
    <property type="entry name" value="Metallo-hydrolase/oxidoreductase"/>
    <property type="match status" value="1"/>
</dbReference>
<dbReference type="KEGG" id="puo:RZN69_08390"/>
<evidence type="ECO:0000259" key="3">
    <source>
        <dbReference type="SMART" id="SM00849"/>
    </source>
</evidence>
<proteinExistence type="inferred from homology"/>
<gene>
    <name evidence="4" type="ORF">RZN69_08390</name>
</gene>
<keyword evidence="5" id="KW-1185">Reference proteome</keyword>
<dbReference type="EMBL" id="CP136920">
    <property type="protein sequence ID" value="WOO43110.1"/>
    <property type="molecule type" value="Genomic_DNA"/>
</dbReference>
<comment type="similarity">
    <text evidence="2">Belongs to the UPF0173 family.</text>
</comment>
<organism evidence="4 5">
    <name type="scientific">Rubellicoccus peritrichatus</name>
    <dbReference type="NCBI Taxonomy" id="3080537"/>
    <lineage>
        <taxon>Bacteria</taxon>
        <taxon>Pseudomonadati</taxon>
        <taxon>Verrucomicrobiota</taxon>
        <taxon>Opitutia</taxon>
        <taxon>Puniceicoccales</taxon>
        <taxon>Cerasicoccaceae</taxon>
        <taxon>Rubellicoccus</taxon>
    </lineage>
</organism>
<feature type="domain" description="Metallo-beta-lactamase" evidence="3">
    <location>
        <begin position="7"/>
        <end position="192"/>
    </location>
</feature>
<evidence type="ECO:0000313" key="4">
    <source>
        <dbReference type="EMBL" id="WOO43110.1"/>
    </source>
</evidence>
<accession>A0AAQ3QXQ8</accession>
<dbReference type="Gene3D" id="3.60.15.10">
    <property type="entry name" value="Ribonuclease Z/Hydroxyacylglutathione hydrolase-like"/>
    <property type="match status" value="1"/>
</dbReference>
<protein>
    <recommendedName>
        <fullName evidence="2">UPF0173 metal-dependent hydrolase RZN69_08390</fullName>
    </recommendedName>
</protein>
<dbReference type="RefSeq" id="WP_317835648.1">
    <property type="nucleotide sequence ID" value="NZ_CP136920.1"/>
</dbReference>
<evidence type="ECO:0000256" key="1">
    <source>
        <dbReference type="ARBA" id="ARBA00022801"/>
    </source>
</evidence>
<sequence>MKLTFLGHAACMIETAEHRLLIDPFLKDNPLCDIDPADVKCDYILLTHGHADHVGDTESIAKANDATVIANYELSSFLEAKGLKTHPLHIGGGAEFPFGRAQLTIAFHGSSYPDENGLPIYMGMPGGLLIESDGKKLYHAGDTALTLEMELLGRRHDIDLALLPIGDNFTMGVHDALDAIDMIKPKAVVPIHFNTFPYIEVDPTAFIEGAAVKGVAGHLLKCGDQIDV</sequence>
<reference evidence="4 5" key="1">
    <citation type="submission" date="2023-10" db="EMBL/GenBank/DDBJ databases">
        <title>Rubellicoccus peritrichatus gen. nov., sp. nov., isolated from an algae of coral reef tank.</title>
        <authorList>
            <person name="Luo J."/>
        </authorList>
    </citation>
    <scope>NUCLEOTIDE SEQUENCE [LARGE SCALE GENOMIC DNA]</scope>
    <source>
        <strain evidence="4 5">CR14</strain>
    </source>
</reference>
<dbReference type="InterPro" id="IPR001279">
    <property type="entry name" value="Metallo-B-lactamas"/>
</dbReference>
<keyword evidence="1 2" id="KW-0378">Hydrolase</keyword>
<dbReference type="Proteomes" id="UP001304300">
    <property type="component" value="Chromosome"/>
</dbReference>
<dbReference type="InterPro" id="IPR050114">
    <property type="entry name" value="UPF0173_UPF0282_UlaG_hydrolase"/>
</dbReference>
<dbReference type="Pfam" id="PF12706">
    <property type="entry name" value="Lactamase_B_2"/>
    <property type="match status" value="1"/>
</dbReference>
<name>A0AAQ3QXQ8_9BACT</name>
<dbReference type="HAMAP" id="MF_00457">
    <property type="entry name" value="UPF0173"/>
    <property type="match status" value="1"/>
</dbReference>
<dbReference type="PANTHER" id="PTHR43546:SF3">
    <property type="entry name" value="UPF0173 METAL-DEPENDENT HYDROLASE MJ1163"/>
    <property type="match status" value="1"/>
</dbReference>
<evidence type="ECO:0000313" key="5">
    <source>
        <dbReference type="Proteomes" id="UP001304300"/>
    </source>
</evidence>